<evidence type="ECO:0000313" key="4">
    <source>
        <dbReference type="Proteomes" id="UP000053748"/>
    </source>
</evidence>
<protein>
    <submittedName>
        <fullName evidence="3">Two-component system response regulator</fullName>
    </submittedName>
</protein>
<gene>
    <name evidence="3" type="ORF">AL544_018510</name>
</gene>
<dbReference type="GO" id="GO:0000160">
    <property type="term" value="P:phosphorelay signal transduction system"/>
    <property type="evidence" value="ECO:0007669"/>
    <property type="project" value="InterPro"/>
</dbReference>
<dbReference type="InterPro" id="IPR052048">
    <property type="entry name" value="ST_Response_Regulator"/>
</dbReference>
<reference evidence="3" key="1">
    <citation type="submission" date="2017-12" db="EMBL/GenBank/DDBJ databases">
        <title>FDA dAtabase for Regulatory Grade micrObial Sequences (FDA-ARGOS): Supporting development and validation of Infectious Disease Dx tests.</title>
        <authorList>
            <person name="Hoffmann M."/>
            <person name="Allard M."/>
            <person name="Evans P."/>
            <person name="Brown E."/>
            <person name="Tallon L.J."/>
            <person name="Sadzewicz L."/>
            <person name="Sengamalay N."/>
            <person name="Ott S."/>
            <person name="Godinez A."/>
            <person name="Nagaraj S."/>
            <person name="Vavikolanu K."/>
            <person name="Aluvathingal J."/>
            <person name="Nadendla S."/>
            <person name="Hobson J."/>
            <person name="Sichtig H."/>
        </authorList>
    </citation>
    <scope>NUCLEOTIDE SEQUENCE [LARGE SCALE GENOMIC DNA]</scope>
    <source>
        <strain evidence="3">FDAARGOS_113</strain>
    </source>
</reference>
<dbReference type="PROSITE" id="PS50110">
    <property type="entry name" value="RESPONSE_REGULATORY"/>
    <property type="match status" value="1"/>
</dbReference>
<name>A0A2J9V289_VIBMI</name>
<dbReference type="InterPro" id="IPR036457">
    <property type="entry name" value="PPM-type-like_dom_sf"/>
</dbReference>
<dbReference type="PANTHER" id="PTHR43228">
    <property type="entry name" value="TWO-COMPONENT RESPONSE REGULATOR"/>
    <property type="match status" value="1"/>
</dbReference>
<dbReference type="Gene3D" id="3.60.40.10">
    <property type="entry name" value="PPM-type phosphatase domain"/>
    <property type="match status" value="1"/>
</dbReference>
<proteinExistence type="predicted"/>
<dbReference type="Pfam" id="PF00072">
    <property type="entry name" value="Response_reg"/>
    <property type="match status" value="1"/>
</dbReference>
<organism evidence="3 4">
    <name type="scientific">Vibrio mimicus</name>
    <dbReference type="NCBI Taxonomy" id="674"/>
    <lineage>
        <taxon>Bacteria</taxon>
        <taxon>Pseudomonadati</taxon>
        <taxon>Pseudomonadota</taxon>
        <taxon>Gammaproteobacteria</taxon>
        <taxon>Vibrionales</taxon>
        <taxon>Vibrionaceae</taxon>
        <taxon>Vibrio</taxon>
    </lineage>
</organism>
<keyword evidence="1" id="KW-0597">Phosphoprotein</keyword>
<evidence type="ECO:0000313" key="3">
    <source>
        <dbReference type="EMBL" id="PNM57892.1"/>
    </source>
</evidence>
<dbReference type="OrthoDB" id="6399952at2"/>
<dbReference type="InterPro" id="IPR011006">
    <property type="entry name" value="CheY-like_superfamily"/>
</dbReference>
<dbReference type="Proteomes" id="UP000053748">
    <property type="component" value="Unassembled WGS sequence"/>
</dbReference>
<evidence type="ECO:0000256" key="1">
    <source>
        <dbReference type="PROSITE-ProRule" id="PRU00169"/>
    </source>
</evidence>
<sequence>MRSMFMYKSHIPDDSEAEAQIAAEKLILLVDDDPVFRRMTKGYLQQQGYQVLEAENGLDGLRKLRDSEPDIVLCDLSMPILNGIEFVEEVSLEYPSLPLIVVSATEEMADVAKALRFGIKDFLPKPITNHVHLASSIENILANNDDVHQRDFASCWYGVDSQGGIPEEQELHWHLQYLKENPNAARELLAALLPEKDSSQGDWKCNYRLLQSAELMPLVFDYAWLINGQFVFYVVDADSHAECGAASTLLVRALFHDYVRNLRNFSVELKDLAEIIERGMNCSEGIDEVSALLGVADLASGTVSLLPAGLDCQWSNGYAQSHIRSGVKLGDNSLRNFLTKDLPIRSGCQISLSKPSAYSFTLDLYQGCEA</sequence>
<dbReference type="EMBL" id="LOSJ02000002">
    <property type="protein sequence ID" value="PNM57892.1"/>
    <property type="molecule type" value="Genomic_DNA"/>
</dbReference>
<dbReference type="PANTHER" id="PTHR43228:SF1">
    <property type="entry name" value="TWO-COMPONENT RESPONSE REGULATOR ARR22"/>
    <property type="match status" value="1"/>
</dbReference>
<accession>A0A2J9V289</accession>
<evidence type="ECO:0000259" key="2">
    <source>
        <dbReference type="PROSITE" id="PS50110"/>
    </source>
</evidence>
<dbReference type="Gene3D" id="3.40.50.2300">
    <property type="match status" value="1"/>
</dbReference>
<dbReference type="SMART" id="SM00448">
    <property type="entry name" value="REC"/>
    <property type="match status" value="1"/>
</dbReference>
<feature type="modified residue" description="4-aspartylphosphate" evidence="1">
    <location>
        <position position="75"/>
    </location>
</feature>
<dbReference type="AlphaFoldDB" id="A0A2J9V289"/>
<dbReference type="InterPro" id="IPR001789">
    <property type="entry name" value="Sig_transdc_resp-reg_receiver"/>
</dbReference>
<feature type="domain" description="Response regulatory" evidence="2">
    <location>
        <begin position="26"/>
        <end position="140"/>
    </location>
</feature>
<dbReference type="STRING" id="674.VM_09865"/>
<keyword evidence="4" id="KW-1185">Reference proteome</keyword>
<comment type="caution">
    <text evidence="3">The sequence shown here is derived from an EMBL/GenBank/DDBJ whole genome shotgun (WGS) entry which is preliminary data.</text>
</comment>
<dbReference type="SUPFAM" id="SSF52172">
    <property type="entry name" value="CheY-like"/>
    <property type="match status" value="1"/>
</dbReference>
<dbReference type="FunFam" id="3.40.50.2300:FF:000301">
    <property type="entry name" value="Response regulator receiver"/>
    <property type="match status" value="1"/>
</dbReference>